<dbReference type="STRING" id="1802114.A2719_02485"/>
<dbReference type="Gene3D" id="1.20.81.30">
    <property type="entry name" value="Type II secretion system (T2SS), domain F"/>
    <property type="match status" value="2"/>
</dbReference>
<protein>
    <recommendedName>
        <fullName evidence="9">Type II secretion system protein GspF domain-containing protein</fullName>
    </recommendedName>
</protein>
<comment type="caution">
    <text evidence="10">The sequence shown here is derived from an EMBL/GenBank/DDBJ whole genome shotgun (WGS) entry which is preliminary data.</text>
</comment>
<reference evidence="10 11" key="1">
    <citation type="journal article" date="2016" name="Nat. Commun.">
        <title>Thousands of microbial genomes shed light on interconnected biogeochemical processes in an aquifer system.</title>
        <authorList>
            <person name="Anantharaman K."/>
            <person name="Brown C.T."/>
            <person name="Hug L.A."/>
            <person name="Sharon I."/>
            <person name="Castelle C.J."/>
            <person name="Probst A.J."/>
            <person name="Thomas B.C."/>
            <person name="Singh A."/>
            <person name="Wilkins M.J."/>
            <person name="Karaoz U."/>
            <person name="Brodie E.L."/>
            <person name="Williams K.H."/>
            <person name="Hubbard S.S."/>
            <person name="Banfield J.F."/>
        </authorList>
    </citation>
    <scope>NUCLEOTIDE SEQUENCE [LARGE SCALE GENOMIC DNA]</scope>
</reference>
<comment type="similarity">
    <text evidence="2">Belongs to the GSP F family.</text>
</comment>
<dbReference type="PANTHER" id="PTHR30012:SF0">
    <property type="entry name" value="TYPE II SECRETION SYSTEM PROTEIN F-RELATED"/>
    <property type="match status" value="1"/>
</dbReference>
<dbReference type="FunFam" id="1.20.81.30:FF:000001">
    <property type="entry name" value="Type II secretion system protein F"/>
    <property type="match status" value="2"/>
</dbReference>
<evidence type="ECO:0000256" key="2">
    <source>
        <dbReference type="ARBA" id="ARBA00005745"/>
    </source>
</evidence>
<dbReference type="GO" id="GO:0005886">
    <property type="term" value="C:plasma membrane"/>
    <property type="evidence" value="ECO:0007669"/>
    <property type="project" value="UniProtKB-SubCell"/>
</dbReference>
<keyword evidence="7 8" id="KW-0472">Membrane</keyword>
<feature type="domain" description="Type II secretion system protein GspF" evidence="9">
    <location>
        <begin position="77"/>
        <end position="200"/>
    </location>
</feature>
<evidence type="ECO:0000256" key="1">
    <source>
        <dbReference type="ARBA" id="ARBA00004429"/>
    </source>
</evidence>
<feature type="transmembrane region" description="Helical" evidence="8">
    <location>
        <begin position="219"/>
        <end position="248"/>
    </location>
</feature>
<evidence type="ECO:0000256" key="6">
    <source>
        <dbReference type="ARBA" id="ARBA00022989"/>
    </source>
</evidence>
<keyword evidence="3" id="KW-1003">Cell membrane</keyword>
<name>A0A1G2G1U1_9BACT</name>
<dbReference type="InterPro" id="IPR018076">
    <property type="entry name" value="T2SS_GspF_dom"/>
</dbReference>
<evidence type="ECO:0000259" key="9">
    <source>
        <dbReference type="Pfam" id="PF00482"/>
    </source>
</evidence>
<evidence type="ECO:0000256" key="3">
    <source>
        <dbReference type="ARBA" id="ARBA00022475"/>
    </source>
</evidence>
<dbReference type="AlphaFoldDB" id="A0A1G2G1U1"/>
<organism evidence="10 11">
    <name type="scientific">Candidatus Ryanbacteria bacterium RIFCSPHIGHO2_01_FULL_45_22</name>
    <dbReference type="NCBI Taxonomy" id="1802114"/>
    <lineage>
        <taxon>Bacteria</taxon>
        <taxon>Candidatus Ryaniibacteriota</taxon>
    </lineage>
</organism>
<feature type="transmembrane region" description="Helical" evidence="8">
    <location>
        <begin position="177"/>
        <end position="199"/>
    </location>
</feature>
<evidence type="ECO:0000256" key="5">
    <source>
        <dbReference type="ARBA" id="ARBA00022692"/>
    </source>
</evidence>
<dbReference type="InterPro" id="IPR042094">
    <property type="entry name" value="T2SS_GspF_sf"/>
</dbReference>
<dbReference type="PRINTS" id="PR00812">
    <property type="entry name" value="BCTERIALGSPF"/>
</dbReference>
<dbReference type="Pfam" id="PF00482">
    <property type="entry name" value="T2SSF"/>
    <property type="match status" value="2"/>
</dbReference>
<dbReference type="InterPro" id="IPR003004">
    <property type="entry name" value="GspF/PilC"/>
</dbReference>
<gene>
    <name evidence="10" type="ORF">A2719_02485</name>
</gene>
<dbReference type="PANTHER" id="PTHR30012">
    <property type="entry name" value="GENERAL SECRETION PATHWAY PROTEIN"/>
    <property type="match status" value="1"/>
</dbReference>
<dbReference type="Proteomes" id="UP000177480">
    <property type="component" value="Unassembled WGS sequence"/>
</dbReference>
<evidence type="ECO:0000256" key="4">
    <source>
        <dbReference type="ARBA" id="ARBA00022519"/>
    </source>
</evidence>
<evidence type="ECO:0000256" key="7">
    <source>
        <dbReference type="ARBA" id="ARBA00023136"/>
    </source>
</evidence>
<comment type="subcellular location">
    <subcellularLocation>
        <location evidence="1">Cell inner membrane</location>
        <topology evidence="1">Multi-pass membrane protein</topology>
    </subcellularLocation>
</comment>
<evidence type="ECO:0000313" key="11">
    <source>
        <dbReference type="Proteomes" id="UP000177480"/>
    </source>
</evidence>
<accession>A0A1G2G1U1</accession>
<feature type="domain" description="Type II secretion system protein GspF" evidence="9">
    <location>
        <begin position="281"/>
        <end position="403"/>
    </location>
</feature>
<sequence>MIYTFKAKKLSGEELNGEREAPHKRELARSLRQEGYTLIAATEKGELIAKGIHMRLPVSAGITRLFGRISLTEKLMFARNLSVMIKAGLSLTRALDTLERQTRSSAFKIVIHDVIENVKKGISFTESVRKHPRVFSTLFTAMISAGELSGKLDESLIILAEQMKNEHELRRKVRGALIYPAVILCVMVLIGILMLIYVVPTLTSTFNDLGIELPASTRVILGISGFLLTHGLFSFTAFVGFISGCYAFMRTHIAKQGLDICIIKLPLIGKIAKEVNSARTARTMSSLIQSGVSILETLAITQDVLQNHLFRNVLVEARDSIQKGETMTSAFNKHPELYPILVSEMIAVGEETGKTAEMLERLAEFYEGEVSAATKDLSSIVEPFLMVLIGAVVGLFAVSMIQPLYSSMSAGF</sequence>
<evidence type="ECO:0000256" key="8">
    <source>
        <dbReference type="SAM" id="Phobius"/>
    </source>
</evidence>
<proteinExistence type="inferred from homology"/>
<keyword evidence="6 8" id="KW-1133">Transmembrane helix</keyword>
<keyword evidence="4" id="KW-0997">Cell inner membrane</keyword>
<feature type="transmembrane region" description="Helical" evidence="8">
    <location>
        <begin position="384"/>
        <end position="405"/>
    </location>
</feature>
<evidence type="ECO:0000313" key="10">
    <source>
        <dbReference type="EMBL" id="OGZ44254.1"/>
    </source>
</evidence>
<dbReference type="EMBL" id="MHNK01000005">
    <property type="protein sequence ID" value="OGZ44254.1"/>
    <property type="molecule type" value="Genomic_DNA"/>
</dbReference>
<keyword evidence="5 8" id="KW-0812">Transmembrane</keyword>